<feature type="region of interest" description="Disordered" evidence="1">
    <location>
        <begin position="1"/>
        <end position="34"/>
    </location>
</feature>
<evidence type="ECO:0000256" key="1">
    <source>
        <dbReference type="SAM" id="MobiDB-lite"/>
    </source>
</evidence>
<evidence type="ECO:0000313" key="2">
    <source>
        <dbReference type="EMBL" id="GBP58396.1"/>
    </source>
</evidence>
<accession>A0A4C1X3T4</accession>
<dbReference type="Proteomes" id="UP000299102">
    <property type="component" value="Unassembled WGS sequence"/>
</dbReference>
<gene>
    <name evidence="2" type="ORF">EVAR_40966_1</name>
</gene>
<sequence length="97" mass="10854">MNREKRPSQREGQAPEGPAIRGGIGRPPNRAASSPLIAPCASKVYRCRMYLQRTPKENSFWTAVYQIYKDVVTTIFGSKSLHLAAVASTLWYSPKNK</sequence>
<comment type="caution">
    <text evidence="2">The sequence shown here is derived from an EMBL/GenBank/DDBJ whole genome shotgun (WGS) entry which is preliminary data.</text>
</comment>
<organism evidence="2 3">
    <name type="scientific">Eumeta variegata</name>
    <name type="common">Bagworm moth</name>
    <name type="synonym">Eumeta japonica</name>
    <dbReference type="NCBI Taxonomy" id="151549"/>
    <lineage>
        <taxon>Eukaryota</taxon>
        <taxon>Metazoa</taxon>
        <taxon>Ecdysozoa</taxon>
        <taxon>Arthropoda</taxon>
        <taxon>Hexapoda</taxon>
        <taxon>Insecta</taxon>
        <taxon>Pterygota</taxon>
        <taxon>Neoptera</taxon>
        <taxon>Endopterygota</taxon>
        <taxon>Lepidoptera</taxon>
        <taxon>Glossata</taxon>
        <taxon>Ditrysia</taxon>
        <taxon>Tineoidea</taxon>
        <taxon>Psychidae</taxon>
        <taxon>Oiketicinae</taxon>
        <taxon>Eumeta</taxon>
    </lineage>
</organism>
<protein>
    <submittedName>
        <fullName evidence="2">Uncharacterized protein</fullName>
    </submittedName>
</protein>
<dbReference type="AlphaFoldDB" id="A0A4C1X3T4"/>
<keyword evidence="3" id="KW-1185">Reference proteome</keyword>
<proteinExistence type="predicted"/>
<dbReference type="EMBL" id="BGZK01000733">
    <property type="protein sequence ID" value="GBP58396.1"/>
    <property type="molecule type" value="Genomic_DNA"/>
</dbReference>
<evidence type="ECO:0000313" key="3">
    <source>
        <dbReference type="Proteomes" id="UP000299102"/>
    </source>
</evidence>
<reference evidence="2 3" key="1">
    <citation type="journal article" date="2019" name="Commun. Biol.">
        <title>The bagworm genome reveals a unique fibroin gene that provides high tensile strength.</title>
        <authorList>
            <person name="Kono N."/>
            <person name="Nakamura H."/>
            <person name="Ohtoshi R."/>
            <person name="Tomita M."/>
            <person name="Numata K."/>
            <person name="Arakawa K."/>
        </authorList>
    </citation>
    <scope>NUCLEOTIDE SEQUENCE [LARGE SCALE GENOMIC DNA]</scope>
</reference>
<name>A0A4C1X3T4_EUMVA</name>